<evidence type="ECO:0000313" key="2">
    <source>
        <dbReference type="EMBL" id="QXH33257.1"/>
    </source>
</evidence>
<name>A0ABX8M3Y1_9PSED</name>
<protein>
    <submittedName>
        <fullName evidence="2">Helix-turn-helix domain-containing protein</fullName>
    </submittedName>
</protein>
<organism evidence="2 3">
    <name type="scientific">Pseudomonas muyukensis</name>
    <dbReference type="NCBI Taxonomy" id="2842357"/>
    <lineage>
        <taxon>Bacteria</taxon>
        <taxon>Pseudomonadati</taxon>
        <taxon>Pseudomonadota</taxon>
        <taxon>Gammaproteobacteria</taxon>
        <taxon>Pseudomonadales</taxon>
        <taxon>Pseudomonadaceae</taxon>
        <taxon>Pseudomonas</taxon>
    </lineage>
</organism>
<proteinExistence type="predicted"/>
<dbReference type="CDD" id="cd00093">
    <property type="entry name" value="HTH_XRE"/>
    <property type="match status" value="1"/>
</dbReference>
<dbReference type="PROSITE" id="PS50943">
    <property type="entry name" value="HTH_CROC1"/>
    <property type="match status" value="1"/>
</dbReference>
<evidence type="ECO:0000313" key="3">
    <source>
        <dbReference type="Proteomes" id="UP001047646"/>
    </source>
</evidence>
<dbReference type="SMART" id="SM00530">
    <property type="entry name" value="HTH_XRE"/>
    <property type="match status" value="1"/>
</dbReference>
<dbReference type="RefSeq" id="WP_217847638.1">
    <property type="nucleotide sequence ID" value="NZ_CP077073.1"/>
</dbReference>
<accession>A0ABX8M3Y1</accession>
<dbReference type="EMBL" id="CP077073">
    <property type="protein sequence ID" value="QXH33257.1"/>
    <property type="molecule type" value="Genomic_DNA"/>
</dbReference>
<keyword evidence="3" id="KW-1185">Reference proteome</keyword>
<dbReference type="InterPro" id="IPR001387">
    <property type="entry name" value="Cro/C1-type_HTH"/>
</dbReference>
<reference evidence="2" key="1">
    <citation type="journal article" date="2021" name="Microorganisms">
        <title>The Ever-Expanding Pseudomonas Genus: Description of 43 New Species and Partition of the Pseudomonas putida Group.</title>
        <authorList>
            <person name="Girard L."/>
            <person name="Lood C."/>
            <person name="Hofte M."/>
            <person name="Vandamme P."/>
            <person name="Rokni-Zadeh H."/>
            <person name="van Noort V."/>
            <person name="Lavigne R."/>
            <person name="De Mot R."/>
        </authorList>
    </citation>
    <scope>NUCLEOTIDE SEQUENCE</scope>
    <source>
        <strain evidence="2">COW39</strain>
    </source>
</reference>
<dbReference type="Proteomes" id="UP001047646">
    <property type="component" value="Chromosome"/>
</dbReference>
<dbReference type="Pfam" id="PF13560">
    <property type="entry name" value="HTH_31"/>
    <property type="match status" value="1"/>
</dbReference>
<evidence type="ECO:0000259" key="1">
    <source>
        <dbReference type="PROSITE" id="PS50943"/>
    </source>
</evidence>
<gene>
    <name evidence="2" type="ORF">KSS95_13810</name>
</gene>
<sequence>MPATALPQPAGLGIALRRWRLLHRVKQAHAAQLFGVAQSTISRWENGQQLMSPQEQARLGQLLGARLSAAADQALARLVEGNQRPVHLVCDLSHRLLACSPSRAAEFALPLSDLLGRSLWRFSSEAIMQREASLQALGWREQLAPPALEFDTGHNRSRVVPITAGRCRWTRLLLADGSAARLVETLA</sequence>
<feature type="domain" description="HTH cro/C1-type" evidence="1">
    <location>
        <begin position="16"/>
        <end position="70"/>
    </location>
</feature>